<feature type="signal peptide" evidence="13">
    <location>
        <begin position="1"/>
        <end position="19"/>
    </location>
</feature>
<dbReference type="InterPro" id="IPR000531">
    <property type="entry name" value="Beta-barrel_TonB"/>
</dbReference>
<dbReference type="Proteomes" id="UP000251800">
    <property type="component" value="Unassembled WGS sequence"/>
</dbReference>
<comment type="similarity">
    <text evidence="11 12">Belongs to the TonB-dependent receptor family.</text>
</comment>
<gene>
    <name evidence="16" type="ORF">DEH80_13500</name>
</gene>
<keyword evidence="17" id="KW-1185">Reference proteome</keyword>
<keyword evidence="13" id="KW-0732">Signal</keyword>
<keyword evidence="3 11" id="KW-1134">Transmembrane beta strand</keyword>
<sequence>MKHLCLGVALLAMSTTLRAQDSRDAQSPAEPTAADASLELIPVQPLPPPDDEAPRQLEEMVVTAQKTEQTLQEVPVSVTAIDGGFIQSTGSADLADVSLYVPNVRVDADDLGSPQVFIRGFGTNAFNPSFESSVGFVQDEIVFGRPGYFTEAMFDVDSVEVLRGPQGTLFGKNTVAGVFNVMTKDAVSGAGADGRIFYGEHGEHRVEAGLGGMANEWLGGRLAVLDRAQDGELFNAFLRRYEERLEQQAARLKINLVPSYTVDSELTAVISDTEAAFWPFQLFGLDADTRAYLQDFDPDIEDDPKNFINSAETPGWIEKGSRTLSWRTSWAPGPMGDLEDLETTLVLGGSRFYIDQLNELDISPANISRLDNHEDHDQLSAELRLTGRGAAPFGWGERVEFVAGAFWFDSSYTLLARVLAGEDLSTYAFTDDAFQLITGDGSSSSPLVLLQGLGPALVPLLENDYYQFDYNQDIRSAALFGQMTWYLSDRWALTPGLRYNREDKRVDTAGTAFCERTPAAVVPCIMGLLLEANDYDRDNLRRSESDLSPKLALQYFSDHSVNYYASWAQGFKSGGFNALSFNGEDLEYAAEEAETVELGFKGRFFQRTLSLNITLYQTRFDNLQVLAFNGTFFDVSNAATAYSRGLEADFVWLTPWAPLQIAGAYGWLDARYEAYRDAPAPIQQGIDAEQDLTDQRIAFAPRATATLTPTLSFPLGGLVLTAAVDLLYQGDQFVDTDLDPNTYVPATTRYAGRFTLGSQSERWSLTLGGTNLTDERVLNQVTDTPFFPGTYQAQLASGRQLFGALNLQF</sequence>
<dbReference type="InterPro" id="IPR039426">
    <property type="entry name" value="TonB-dep_rcpt-like"/>
</dbReference>
<evidence type="ECO:0000313" key="17">
    <source>
        <dbReference type="Proteomes" id="UP000251800"/>
    </source>
</evidence>
<evidence type="ECO:0000256" key="12">
    <source>
        <dbReference type="RuleBase" id="RU003357"/>
    </source>
</evidence>
<evidence type="ECO:0000256" key="9">
    <source>
        <dbReference type="ARBA" id="ARBA00023136"/>
    </source>
</evidence>
<reference evidence="16 17" key="1">
    <citation type="submission" date="2018-05" db="EMBL/GenBank/DDBJ databases">
        <title>Abyssibacter profundi OUC007T gen. nov., sp. nov, a marine bacterium isolated from seawater of the Mariana Trench.</title>
        <authorList>
            <person name="Zhou S."/>
        </authorList>
    </citation>
    <scope>NUCLEOTIDE SEQUENCE [LARGE SCALE GENOMIC DNA]</scope>
    <source>
        <strain evidence="16 17">OUC007</strain>
    </source>
</reference>
<feature type="domain" description="TonB-dependent receptor-like beta-barrel" evidence="14">
    <location>
        <begin position="376"/>
        <end position="772"/>
    </location>
</feature>
<dbReference type="PANTHER" id="PTHR32552:SF81">
    <property type="entry name" value="TONB-DEPENDENT OUTER MEMBRANE RECEPTOR"/>
    <property type="match status" value="1"/>
</dbReference>
<evidence type="ECO:0000256" key="13">
    <source>
        <dbReference type="SAM" id="SignalP"/>
    </source>
</evidence>
<evidence type="ECO:0000256" key="7">
    <source>
        <dbReference type="ARBA" id="ARBA00023065"/>
    </source>
</evidence>
<dbReference type="Gene3D" id="2.40.170.20">
    <property type="entry name" value="TonB-dependent receptor, beta-barrel domain"/>
    <property type="match status" value="1"/>
</dbReference>
<accession>A0A383XRI0</accession>
<keyword evidence="6" id="KW-0408">Iron</keyword>
<keyword evidence="16" id="KW-0675">Receptor</keyword>
<evidence type="ECO:0000256" key="8">
    <source>
        <dbReference type="ARBA" id="ARBA00023077"/>
    </source>
</evidence>
<keyword evidence="7" id="KW-0406">Ion transport</keyword>
<evidence type="ECO:0000256" key="11">
    <source>
        <dbReference type="PROSITE-ProRule" id="PRU01360"/>
    </source>
</evidence>
<dbReference type="AlphaFoldDB" id="A0A383XRI0"/>
<comment type="subcellular location">
    <subcellularLocation>
        <location evidence="1 11">Cell outer membrane</location>
        <topology evidence="1 11">Multi-pass membrane protein</topology>
    </subcellularLocation>
</comment>
<feature type="chain" id="PRO_5017020984" evidence="13">
    <location>
        <begin position="20"/>
        <end position="809"/>
    </location>
</feature>
<keyword evidence="10 11" id="KW-0998">Cell outer membrane</keyword>
<comment type="caution">
    <text evidence="16">The sequence shown here is derived from an EMBL/GenBank/DDBJ whole genome shotgun (WGS) entry which is preliminary data.</text>
</comment>
<evidence type="ECO:0000259" key="15">
    <source>
        <dbReference type="Pfam" id="PF07715"/>
    </source>
</evidence>
<keyword evidence="9 11" id="KW-0472">Membrane</keyword>
<evidence type="ECO:0000256" key="4">
    <source>
        <dbReference type="ARBA" id="ARBA00022496"/>
    </source>
</evidence>
<keyword evidence="4" id="KW-0410">Iron transport</keyword>
<proteinExistence type="inferred from homology"/>
<dbReference type="Pfam" id="PF07715">
    <property type="entry name" value="Plug"/>
    <property type="match status" value="1"/>
</dbReference>
<dbReference type="GO" id="GO:0006826">
    <property type="term" value="P:iron ion transport"/>
    <property type="evidence" value="ECO:0007669"/>
    <property type="project" value="UniProtKB-KW"/>
</dbReference>
<dbReference type="GO" id="GO:0009279">
    <property type="term" value="C:cell outer membrane"/>
    <property type="evidence" value="ECO:0007669"/>
    <property type="project" value="UniProtKB-SubCell"/>
</dbReference>
<evidence type="ECO:0000256" key="6">
    <source>
        <dbReference type="ARBA" id="ARBA00023004"/>
    </source>
</evidence>
<dbReference type="PANTHER" id="PTHR32552">
    <property type="entry name" value="FERRICHROME IRON RECEPTOR-RELATED"/>
    <property type="match status" value="1"/>
</dbReference>
<evidence type="ECO:0000313" key="16">
    <source>
        <dbReference type="EMBL" id="PWN55234.1"/>
    </source>
</evidence>
<dbReference type="RefSeq" id="WP_109721038.1">
    <property type="nucleotide sequence ID" value="NZ_QEQK01000012.1"/>
</dbReference>
<keyword evidence="2 11" id="KW-0813">Transport</keyword>
<dbReference type="InterPro" id="IPR012910">
    <property type="entry name" value="Plug_dom"/>
</dbReference>
<dbReference type="InterPro" id="IPR036942">
    <property type="entry name" value="Beta-barrel_TonB_sf"/>
</dbReference>
<evidence type="ECO:0000256" key="5">
    <source>
        <dbReference type="ARBA" id="ARBA00022692"/>
    </source>
</evidence>
<organism evidence="16 17">
    <name type="scientific">Abyssibacter profundi</name>
    <dbReference type="NCBI Taxonomy" id="2182787"/>
    <lineage>
        <taxon>Bacteria</taxon>
        <taxon>Pseudomonadati</taxon>
        <taxon>Pseudomonadota</taxon>
        <taxon>Gammaproteobacteria</taxon>
        <taxon>Chromatiales</taxon>
        <taxon>Oceanococcaceae</taxon>
        <taxon>Abyssibacter</taxon>
    </lineage>
</organism>
<dbReference type="OrthoDB" id="7051185at2"/>
<protein>
    <submittedName>
        <fullName evidence="16">TonB-dependent receptor</fullName>
    </submittedName>
</protein>
<evidence type="ECO:0000256" key="3">
    <source>
        <dbReference type="ARBA" id="ARBA00022452"/>
    </source>
</evidence>
<dbReference type="PROSITE" id="PS52016">
    <property type="entry name" value="TONB_DEPENDENT_REC_3"/>
    <property type="match status" value="1"/>
</dbReference>
<evidence type="ECO:0000259" key="14">
    <source>
        <dbReference type="Pfam" id="PF00593"/>
    </source>
</evidence>
<evidence type="ECO:0000256" key="2">
    <source>
        <dbReference type="ARBA" id="ARBA00022448"/>
    </source>
</evidence>
<dbReference type="SUPFAM" id="SSF56935">
    <property type="entry name" value="Porins"/>
    <property type="match status" value="1"/>
</dbReference>
<evidence type="ECO:0000256" key="10">
    <source>
        <dbReference type="ARBA" id="ARBA00023237"/>
    </source>
</evidence>
<feature type="domain" description="TonB-dependent receptor plug" evidence="15">
    <location>
        <begin position="71"/>
        <end position="178"/>
    </location>
</feature>
<name>A0A383XRI0_9GAMM</name>
<dbReference type="EMBL" id="QEQK01000012">
    <property type="protein sequence ID" value="PWN55234.1"/>
    <property type="molecule type" value="Genomic_DNA"/>
</dbReference>
<dbReference type="Pfam" id="PF00593">
    <property type="entry name" value="TonB_dep_Rec_b-barrel"/>
    <property type="match status" value="1"/>
</dbReference>
<evidence type="ECO:0000256" key="1">
    <source>
        <dbReference type="ARBA" id="ARBA00004571"/>
    </source>
</evidence>
<keyword evidence="8 12" id="KW-0798">TonB box</keyword>
<keyword evidence="5 11" id="KW-0812">Transmembrane</keyword>